<dbReference type="SMART" id="SM00698">
    <property type="entry name" value="MORN"/>
    <property type="match status" value="2"/>
</dbReference>
<keyword evidence="2" id="KW-1133">Transmembrane helix</keyword>
<evidence type="ECO:0000313" key="5">
    <source>
        <dbReference type="Proteomes" id="UP000007995"/>
    </source>
</evidence>
<comment type="caution">
    <text evidence="4">The sequence shown here is derived from an EMBL/GenBank/DDBJ whole genome shotgun (WGS) entry which is preliminary data.</text>
</comment>
<dbReference type="HOGENOM" id="CLU_1021779_0_0_10"/>
<feature type="domain" description="BIG2" evidence="3">
    <location>
        <begin position="104"/>
        <end position="182"/>
    </location>
</feature>
<proteinExistence type="predicted"/>
<dbReference type="InterPro" id="IPR008964">
    <property type="entry name" value="Invasin/intimin_cell_adhesion"/>
</dbReference>
<dbReference type="RefSeq" id="WP_007764668.1">
    <property type="nucleotide sequence ID" value="NZ_AKBZ01000002.1"/>
</dbReference>
<dbReference type="Gene3D" id="2.60.40.1080">
    <property type="match status" value="1"/>
</dbReference>
<dbReference type="Proteomes" id="UP000007995">
    <property type="component" value="Unassembled WGS sequence"/>
</dbReference>
<evidence type="ECO:0000256" key="2">
    <source>
        <dbReference type="SAM" id="Phobius"/>
    </source>
</evidence>
<keyword evidence="2" id="KW-0472">Membrane</keyword>
<keyword evidence="2" id="KW-0812">Transmembrane</keyword>
<dbReference type="SUPFAM" id="SSF49373">
    <property type="entry name" value="Invasin/intimin cell-adhesion fragments"/>
    <property type="match status" value="1"/>
</dbReference>
<protein>
    <recommendedName>
        <fullName evidence="3">BIG2 domain-containing protein</fullName>
    </recommendedName>
</protein>
<evidence type="ECO:0000256" key="1">
    <source>
        <dbReference type="ARBA" id="ARBA00022737"/>
    </source>
</evidence>
<dbReference type="Pfam" id="PF02368">
    <property type="entry name" value="Big_2"/>
    <property type="match status" value="1"/>
</dbReference>
<dbReference type="SMART" id="SM00635">
    <property type="entry name" value="BID_2"/>
    <property type="match status" value="1"/>
</dbReference>
<evidence type="ECO:0000313" key="4">
    <source>
        <dbReference type="EMBL" id="EKJ89403.1"/>
    </source>
</evidence>
<feature type="transmembrane region" description="Helical" evidence="2">
    <location>
        <begin position="54"/>
        <end position="75"/>
    </location>
</feature>
<dbReference type="OrthoDB" id="1100624at2"/>
<dbReference type="AlphaFoldDB" id="K5D8Y0"/>
<organism evidence="4 5">
    <name type="scientific">Bacteroides finegoldii CL09T03C10</name>
    <dbReference type="NCBI Taxonomy" id="997888"/>
    <lineage>
        <taxon>Bacteria</taxon>
        <taxon>Pseudomonadati</taxon>
        <taxon>Bacteroidota</taxon>
        <taxon>Bacteroidia</taxon>
        <taxon>Bacteroidales</taxon>
        <taxon>Bacteroidaceae</taxon>
        <taxon>Bacteroides</taxon>
    </lineage>
</organism>
<accession>K5D8Y0</accession>
<gene>
    <name evidence="4" type="ORF">HMPREF1057_02944</name>
</gene>
<dbReference type="InterPro" id="IPR003343">
    <property type="entry name" value="Big_2"/>
</dbReference>
<dbReference type="Pfam" id="PF02493">
    <property type="entry name" value="MORN"/>
    <property type="match status" value="2"/>
</dbReference>
<dbReference type="SUPFAM" id="SSF82185">
    <property type="entry name" value="Histone H3 K4-specific methyltransferase SET7/9 N-terminal domain"/>
    <property type="match status" value="1"/>
</dbReference>
<evidence type="ECO:0000259" key="3">
    <source>
        <dbReference type="SMART" id="SM00635"/>
    </source>
</evidence>
<dbReference type="EMBL" id="AGXW01000012">
    <property type="protein sequence ID" value="EKJ89403.1"/>
    <property type="molecule type" value="Genomic_DNA"/>
</dbReference>
<reference evidence="4 5" key="1">
    <citation type="submission" date="2012-02" db="EMBL/GenBank/DDBJ databases">
        <title>The Genome Sequence of Bacteroides finegoldii CL09T03C10.</title>
        <authorList>
            <consortium name="The Broad Institute Genome Sequencing Platform"/>
            <person name="Earl A."/>
            <person name="Ward D."/>
            <person name="Feldgarden M."/>
            <person name="Gevers D."/>
            <person name="Zitomersky N.L."/>
            <person name="Coyne M.J."/>
            <person name="Comstock L.E."/>
            <person name="Young S.K."/>
            <person name="Zeng Q."/>
            <person name="Gargeya S."/>
            <person name="Fitzgerald M."/>
            <person name="Haas B."/>
            <person name="Abouelleil A."/>
            <person name="Alvarado L."/>
            <person name="Arachchi H.M."/>
            <person name="Berlin A."/>
            <person name="Chapman S.B."/>
            <person name="Gearin G."/>
            <person name="Goldberg J."/>
            <person name="Griggs A."/>
            <person name="Gujja S."/>
            <person name="Hansen M."/>
            <person name="Heiman D."/>
            <person name="Howarth C."/>
            <person name="Larimer J."/>
            <person name="Lui A."/>
            <person name="MacDonald P.J.P."/>
            <person name="McCowen C."/>
            <person name="Montmayeur A."/>
            <person name="Murphy C."/>
            <person name="Neiman D."/>
            <person name="Pearson M."/>
            <person name="Priest M."/>
            <person name="Roberts A."/>
            <person name="Saif S."/>
            <person name="Shea T."/>
            <person name="Sisk P."/>
            <person name="Stolte C."/>
            <person name="Sykes S."/>
            <person name="Wortman J."/>
            <person name="Nusbaum C."/>
            <person name="Birren B."/>
        </authorList>
    </citation>
    <scope>NUCLEOTIDE SEQUENCE [LARGE SCALE GENOMIC DNA]</scope>
    <source>
        <strain evidence="4 5">CL09T03C10</strain>
    </source>
</reference>
<dbReference type="InterPro" id="IPR003409">
    <property type="entry name" value="MORN"/>
</dbReference>
<name>K5D8Y0_9BACE</name>
<keyword evidence="1" id="KW-0677">Repeat</keyword>
<sequence length="272" mass="28870">MAKKTGICINLDCDNYKKEVEIEPGGEFECPLCHQPLKEGKKGGNAPDPGKTRVMMIVGGLAVAAVAAVGIYYGINQKGTDSADTSQKDTVITVDDNMEVEDVNVTSMTFMETAKDMQLKPDETRQLNIDCRPGNANEAVTWTSGNEAVATVSASGLVKAVSAGRVTITAVTDRSKAKAEIEVTVSDKGKDSNSLKSGKGTIDLGYGSYTGELKNGKPHGYGTITYKTSTKIVPSKDFIANPGDTFEGDFRDGKISGLGYWTHDGNQTAVKP</sequence>